<evidence type="ECO:0000313" key="13">
    <source>
        <dbReference type="Proteomes" id="UP000288716"/>
    </source>
</evidence>
<evidence type="ECO:0000256" key="6">
    <source>
        <dbReference type="ARBA" id="ARBA00023136"/>
    </source>
</evidence>
<dbReference type="PANTHER" id="PTHR24243">
    <property type="entry name" value="G-PROTEIN COUPLED RECEPTOR"/>
    <property type="match status" value="1"/>
</dbReference>
<keyword evidence="8 9" id="KW-0807">Transducer</keyword>
<dbReference type="EMBL" id="NCKV01002664">
    <property type="protein sequence ID" value="RWS26546.1"/>
    <property type="molecule type" value="Genomic_DNA"/>
</dbReference>
<evidence type="ECO:0000256" key="9">
    <source>
        <dbReference type="RuleBase" id="RU000688"/>
    </source>
</evidence>
<reference evidence="12 13" key="1">
    <citation type="journal article" date="2018" name="Gigascience">
        <title>Genomes of trombidid mites reveal novel predicted allergens and laterally-transferred genes associated with secondary metabolism.</title>
        <authorList>
            <person name="Dong X."/>
            <person name="Chaisiri K."/>
            <person name="Xia D."/>
            <person name="Armstrong S.D."/>
            <person name="Fang Y."/>
            <person name="Donnelly M.J."/>
            <person name="Kadowaki T."/>
            <person name="McGarry J.W."/>
            <person name="Darby A.C."/>
            <person name="Makepeace B.L."/>
        </authorList>
    </citation>
    <scope>NUCLEOTIDE SEQUENCE [LARGE SCALE GENOMIC DNA]</scope>
    <source>
        <strain evidence="12">UoL-UT</strain>
    </source>
</reference>
<keyword evidence="3 9" id="KW-0812">Transmembrane</keyword>
<dbReference type="Proteomes" id="UP000288716">
    <property type="component" value="Unassembled WGS sequence"/>
</dbReference>
<dbReference type="SUPFAM" id="SSF81321">
    <property type="entry name" value="Family A G protein-coupled receptor-like"/>
    <property type="match status" value="1"/>
</dbReference>
<feature type="transmembrane region" description="Helical" evidence="10">
    <location>
        <begin position="12"/>
        <end position="33"/>
    </location>
</feature>
<feature type="domain" description="G-protein coupled receptors family 1 profile" evidence="11">
    <location>
        <begin position="1"/>
        <end position="297"/>
    </location>
</feature>
<evidence type="ECO:0000256" key="10">
    <source>
        <dbReference type="SAM" id="Phobius"/>
    </source>
</evidence>
<dbReference type="PRINTS" id="PR00237">
    <property type="entry name" value="GPCRRHODOPSN"/>
</dbReference>
<keyword evidence="7 9" id="KW-0675">Receptor</keyword>
<evidence type="ECO:0000259" key="11">
    <source>
        <dbReference type="PROSITE" id="PS50262"/>
    </source>
</evidence>
<dbReference type="AlphaFoldDB" id="A0A443SGB3"/>
<accession>A0A443SGB3</accession>
<comment type="caution">
    <text evidence="12">The sequence shown here is derived from an EMBL/GenBank/DDBJ whole genome shotgun (WGS) entry which is preliminary data.</text>
</comment>
<evidence type="ECO:0000256" key="2">
    <source>
        <dbReference type="ARBA" id="ARBA00010663"/>
    </source>
</evidence>
<comment type="similarity">
    <text evidence="2 9">Belongs to the G-protein coupled receptor 1 family.</text>
</comment>
<feature type="transmembrane region" description="Helical" evidence="10">
    <location>
        <begin position="237"/>
        <end position="255"/>
    </location>
</feature>
<sequence>MRNPTNILLTNLAFADLGVSVFCIFQNLSLYLSEKWFLNDFMCKMYHFVQSLSYTTSILTLVMISLERYVVIVRPLHAKRTLNTKKLVYILFAIWLCSIFCCAPRLWMFGTAKLPNGPNDTVVACIMKQQIYNPKIYHIINFVALFLVPISIMSLIYSFICCRLYKNTKIFNSRSKCSECEATSTLNVSTNSVKSTQNEMVYSAEKENYRSSIKSTEKRCICSQFKRTGGVEGRNKVIRLLITIVIAFLVCNFPVHCRKLMQDWYPHYDGASNLAITITIVTNLLMYFNSALNPLLYALLSKKFRENMALILCFCRRM</sequence>
<gene>
    <name evidence="12" type="ORF">B4U80_05174</name>
</gene>
<dbReference type="InterPro" id="IPR000276">
    <property type="entry name" value="GPCR_Rhodpsn"/>
</dbReference>
<feature type="non-terminal residue" evidence="12">
    <location>
        <position position="318"/>
    </location>
</feature>
<evidence type="ECO:0000256" key="1">
    <source>
        <dbReference type="ARBA" id="ARBA00004141"/>
    </source>
</evidence>
<dbReference type="OrthoDB" id="5964776at2759"/>
<feature type="transmembrane region" description="Helical" evidence="10">
    <location>
        <begin position="87"/>
        <end position="107"/>
    </location>
</feature>
<dbReference type="PROSITE" id="PS00237">
    <property type="entry name" value="G_PROTEIN_RECEP_F1_1"/>
    <property type="match status" value="1"/>
</dbReference>
<dbReference type="STRING" id="299467.A0A443SGB3"/>
<comment type="subcellular location">
    <subcellularLocation>
        <location evidence="1">Membrane</location>
        <topology evidence="1">Multi-pass membrane protein</topology>
    </subcellularLocation>
</comment>
<protein>
    <submittedName>
        <fullName evidence="12">Substance-P receptor-like protein</fullName>
    </submittedName>
</protein>
<evidence type="ECO:0000256" key="3">
    <source>
        <dbReference type="ARBA" id="ARBA00022692"/>
    </source>
</evidence>
<dbReference type="Gene3D" id="1.20.1070.10">
    <property type="entry name" value="Rhodopsin 7-helix transmembrane proteins"/>
    <property type="match status" value="1"/>
</dbReference>
<feature type="transmembrane region" description="Helical" evidence="10">
    <location>
        <begin position="136"/>
        <end position="160"/>
    </location>
</feature>
<keyword evidence="13" id="KW-1185">Reference proteome</keyword>
<keyword evidence="4 10" id="KW-1133">Transmembrane helix</keyword>
<name>A0A443SGB3_9ACAR</name>
<dbReference type="VEuPathDB" id="VectorBase:LDEU005494"/>
<dbReference type="PANTHER" id="PTHR24243:SF224">
    <property type="entry name" value="G-PROTEIN COUPLED RECEPTOR 19-RELATED"/>
    <property type="match status" value="1"/>
</dbReference>
<feature type="transmembrane region" description="Helical" evidence="10">
    <location>
        <begin position="45"/>
        <end position="66"/>
    </location>
</feature>
<dbReference type="GO" id="GO:0005886">
    <property type="term" value="C:plasma membrane"/>
    <property type="evidence" value="ECO:0007669"/>
    <property type="project" value="TreeGrafter"/>
</dbReference>
<evidence type="ECO:0000256" key="4">
    <source>
        <dbReference type="ARBA" id="ARBA00022989"/>
    </source>
</evidence>
<dbReference type="GO" id="GO:0004930">
    <property type="term" value="F:G protein-coupled receptor activity"/>
    <property type="evidence" value="ECO:0007669"/>
    <property type="project" value="UniProtKB-KW"/>
</dbReference>
<dbReference type="InterPro" id="IPR017452">
    <property type="entry name" value="GPCR_Rhodpsn_7TM"/>
</dbReference>
<evidence type="ECO:0000313" key="12">
    <source>
        <dbReference type="EMBL" id="RWS26546.1"/>
    </source>
</evidence>
<keyword evidence="5 9" id="KW-0297">G-protein coupled receptor</keyword>
<keyword evidence="6 10" id="KW-0472">Membrane</keyword>
<dbReference type="PROSITE" id="PS50262">
    <property type="entry name" value="G_PROTEIN_RECEP_F1_2"/>
    <property type="match status" value="1"/>
</dbReference>
<feature type="transmembrane region" description="Helical" evidence="10">
    <location>
        <begin position="275"/>
        <end position="300"/>
    </location>
</feature>
<dbReference type="Pfam" id="PF00001">
    <property type="entry name" value="7tm_1"/>
    <property type="match status" value="1"/>
</dbReference>
<organism evidence="12 13">
    <name type="scientific">Leptotrombidium deliense</name>
    <dbReference type="NCBI Taxonomy" id="299467"/>
    <lineage>
        <taxon>Eukaryota</taxon>
        <taxon>Metazoa</taxon>
        <taxon>Ecdysozoa</taxon>
        <taxon>Arthropoda</taxon>
        <taxon>Chelicerata</taxon>
        <taxon>Arachnida</taxon>
        <taxon>Acari</taxon>
        <taxon>Acariformes</taxon>
        <taxon>Trombidiformes</taxon>
        <taxon>Prostigmata</taxon>
        <taxon>Anystina</taxon>
        <taxon>Parasitengona</taxon>
        <taxon>Trombiculoidea</taxon>
        <taxon>Trombiculidae</taxon>
        <taxon>Leptotrombidium</taxon>
    </lineage>
</organism>
<evidence type="ECO:0000256" key="5">
    <source>
        <dbReference type="ARBA" id="ARBA00023040"/>
    </source>
</evidence>
<proteinExistence type="inferred from homology"/>
<evidence type="ECO:0000256" key="7">
    <source>
        <dbReference type="ARBA" id="ARBA00023170"/>
    </source>
</evidence>
<evidence type="ECO:0000256" key="8">
    <source>
        <dbReference type="ARBA" id="ARBA00023224"/>
    </source>
</evidence>